<accession>D0KW41</accession>
<dbReference type="eggNOG" id="COG0726">
    <property type="taxonomic scope" value="Bacteria"/>
</dbReference>
<dbReference type="AlphaFoldDB" id="D0KW41"/>
<dbReference type="Pfam" id="PF01522">
    <property type="entry name" value="Polysacc_deac_1"/>
    <property type="match status" value="1"/>
</dbReference>
<dbReference type="GO" id="GO:0005576">
    <property type="term" value="C:extracellular region"/>
    <property type="evidence" value="ECO:0007669"/>
    <property type="project" value="UniProtKB-SubCell"/>
</dbReference>
<dbReference type="EMBL" id="CP001801">
    <property type="protein sequence ID" value="ACX96944.1"/>
    <property type="molecule type" value="Genomic_DNA"/>
</dbReference>
<feature type="transmembrane region" description="Helical" evidence="3">
    <location>
        <begin position="6"/>
        <end position="27"/>
    </location>
</feature>
<keyword evidence="3" id="KW-0812">Transmembrane</keyword>
<keyword evidence="6" id="KW-1185">Reference proteome</keyword>
<evidence type="ECO:0000313" key="5">
    <source>
        <dbReference type="EMBL" id="ACX96944.1"/>
    </source>
</evidence>
<keyword evidence="3" id="KW-1133">Transmembrane helix</keyword>
<dbReference type="GO" id="GO:0005975">
    <property type="term" value="P:carbohydrate metabolic process"/>
    <property type="evidence" value="ECO:0007669"/>
    <property type="project" value="InterPro"/>
</dbReference>
<reference evidence="5 6" key="1">
    <citation type="submission" date="2009-10" db="EMBL/GenBank/DDBJ databases">
        <title>Complete sequence of Halothiobacillus neapolitanus c2.</title>
        <authorList>
            <consortium name="US DOE Joint Genome Institute"/>
            <person name="Lucas S."/>
            <person name="Copeland A."/>
            <person name="Lapidus A."/>
            <person name="Glavina del Rio T."/>
            <person name="Tice H."/>
            <person name="Bruce D."/>
            <person name="Goodwin L."/>
            <person name="Pitluck S."/>
            <person name="Davenport K."/>
            <person name="Brettin T."/>
            <person name="Detter J.C."/>
            <person name="Han C."/>
            <person name="Tapia R."/>
            <person name="Larimer F."/>
            <person name="Land M."/>
            <person name="Hauser L."/>
            <person name="Kyrpides N."/>
            <person name="Mikhailova N."/>
            <person name="Kerfeld C."/>
            <person name="Cannon G."/>
            <person name="Heinhort S."/>
        </authorList>
    </citation>
    <scope>NUCLEOTIDE SEQUENCE [LARGE SCALE GENOMIC DNA]</scope>
    <source>
        <strain evidence="6">ATCC 23641 / c2</strain>
    </source>
</reference>
<dbReference type="InterPro" id="IPR011330">
    <property type="entry name" value="Glyco_hydro/deAcase_b/a-brl"/>
</dbReference>
<evidence type="ECO:0000256" key="1">
    <source>
        <dbReference type="ARBA" id="ARBA00004613"/>
    </source>
</evidence>
<gene>
    <name evidence="5" type="ordered locus">Hneap_2127</name>
</gene>
<protein>
    <submittedName>
        <fullName evidence="5">Polysaccharide deacetylase</fullName>
    </submittedName>
</protein>
<keyword evidence="3" id="KW-0472">Membrane</keyword>
<sequence length="256" mass="28463">MTAGWLVVVWGFVGIIALLALAARYNVWRWPKPLGWPRILMYHRIQPAAANRLRGEGITATTTQFEAHLNWLAAHGARFVTVSELMAAENPAHMVAITFDDGYADNFSHAWPILKKFSAPATIYLAPDMPDIERLSPEMIAEMSAAGIEFGAHTMTHIHLPSNNDTRALAEIQASKAAVESLTGRPCMSFAYPYGKYSDKHVAMVAAAGFSTAVTTKKKILPRRKFDPLCLPRLSMVGQMNGFEFWLTITRGRYRV</sequence>
<dbReference type="SUPFAM" id="SSF88713">
    <property type="entry name" value="Glycoside hydrolase/deacetylase"/>
    <property type="match status" value="1"/>
</dbReference>
<keyword evidence="2" id="KW-0732">Signal</keyword>
<dbReference type="RefSeq" id="WP_012824976.1">
    <property type="nucleotide sequence ID" value="NC_013422.1"/>
</dbReference>
<dbReference type="PROSITE" id="PS51677">
    <property type="entry name" value="NODB"/>
    <property type="match status" value="1"/>
</dbReference>
<comment type="subcellular location">
    <subcellularLocation>
        <location evidence="1">Secreted</location>
    </subcellularLocation>
</comment>
<dbReference type="PANTHER" id="PTHR34216">
    <property type="match status" value="1"/>
</dbReference>
<dbReference type="InterPro" id="IPR051398">
    <property type="entry name" value="Polysacch_Deacetylase"/>
</dbReference>
<dbReference type="OrthoDB" id="9814639at2"/>
<evidence type="ECO:0000313" key="6">
    <source>
        <dbReference type="Proteomes" id="UP000009102"/>
    </source>
</evidence>
<dbReference type="Gene3D" id="3.20.20.370">
    <property type="entry name" value="Glycoside hydrolase/deacetylase"/>
    <property type="match status" value="1"/>
</dbReference>
<dbReference type="InterPro" id="IPR002509">
    <property type="entry name" value="NODB_dom"/>
</dbReference>
<evidence type="ECO:0000256" key="2">
    <source>
        <dbReference type="ARBA" id="ARBA00022729"/>
    </source>
</evidence>
<dbReference type="GO" id="GO:0016810">
    <property type="term" value="F:hydrolase activity, acting on carbon-nitrogen (but not peptide) bonds"/>
    <property type="evidence" value="ECO:0007669"/>
    <property type="project" value="InterPro"/>
</dbReference>
<dbReference type="HOGENOM" id="CLU_030024_5_2_6"/>
<evidence type="ECO:0000259" key="4">
    <source>
        <dbReference type="PROSITE" id="PS51677"/>
    </source>
</evidence>
<dbReference type="PANTHER" id="PTHR34216:SF3">
    <property type="entry name" value="POLY-BETA-1,6-N-ACETYL-D-GLUCOSAMINE N-DEACETYLASE"/>
    <property type="match status" value="1"/>
</dbReference>
<feature type="domain" description="NodB homology" evidence="4">
    <location>
        <begin position="93"/>
        <end position="256"/>
    </location>
</feature>
<dbReference type="STRING" id="555778.Hneap_2127"/>
<organism evidence="5 6">
    <name type="scientific">Halothiobacillus neapolitanus (strain ATCC 23641 / DSM 15147 / CIP 104769 / NCIMB 8539 / c2)</name>
    <name type="common">Thiobacillus neapolitanus</name>
    <dbReference type="NCBI Taxonomy" id="555778"/>
    <lineage>
        <taxon>Bacteria</taxon>
        <taxon>Pseudomonadati</taxon>
        <taxon>Pseudomonadota</taxon>
        <taxon>Gammaproteobacteria</taxon>
        <taxon>Chromatiales</taxon>
        <taxon>Halothiobacillaceae</taxon>
        <taxon>Halothiobacillus</taxon>
    </lineage>
</organism>
<evidence type="ECO:0000256" key="3">
    <source>
        <dbReference type="SAM" id="Phobius"/>
    </source>
</evidence>
<dbReference type="Proteomes" id="UP000009102">
    <property type="component" value="Chromosome"/>
</dbReference>
<dbReference type="CDD" id="cd10918">
    <property type="entry name" value="CE4_NodB_like_5s_6s"/>
    <property type="match status" value="1"/>
</dbReference>
<name>D0KW41_HALNC</name>
<proteinExistence type="predicted"/>
<dbReference type="KEGG" id="hna:Hneap_2127"/>